<name>A0A653BLS7_CALMS</name>
<dbReference type="EMBL" id="CAACVG010002744">
    <property type="protein sequence ID" value="VEN36862.1"/>
    <property type="molecule type" value="Genomic_DNA"/>
</dbReference>
<gene>
    <name evidence="5" type="ORF">CALMAC_LOCUS2128</name>
    <name evidence="6" type="ORF">CALMAC_LOCUS2317</name>
</gene>
<accession>A0A653BLS7</accession>
<dbReference type="InterPro" id="IPR010934">
    <property type="entry name" value="NADH_DH_su5_C"/>
</dbReference>
<sequence length="69" mass="8084">MALIIIIIGIFIGYEVAKFKLGKVYTKIFDQGWHEYYGGKNLKLLAKFSQVSQRFSRSHLKIYFLLLIL</sequence>
<dbReference type="AlphaFoldDB" id="A0A653BLS7"/>
<proteinExistence type="predicted"/>
<organism evidence="5 7">
    <name type="scientific">Callosobruchus maculatus</name>
    <name type="common">Southern cowpea weevil</name>
    <name type="synonym">Pulse bruchid</name>
    <dbReference type="NCBI Taxonomy" id="64391"/>
    <lineage>
        <taxon>Eukaryota</taxon>
        <taxon>Metazoa</taxon>
        <taxon>Ecdysozoa</taxon>
        <taxon>Arthropoda</taxon>
        <taxon>Hexapoda</taxon>
        <taxon>Insecta</taxon>
        <taxon>Pterygota</taxon>
        <taxon>Neoptera</taxon>
        <taxon>Endopterygota</taxon>
        <taxon>Coleoptera</taxon>
        <taxon>Polyphaga</taxon>
        <taxon>Cucujiformia</taxon>
        <taxon>Chrysomeloidea</taxon>
        <taxon>Chrysomelidae</taxon>
        <taxon>Bruchinae</taxon>
        <taxon>Bruchini</taxon>
        <taxon>Callosobruchus</taxon>
    </lineage>
</organism>
<dbReference type="Pfam" id="PF06455">
    <property type="entry name" value="NADH5_C"/>
    <property type="match status" value="1"/>
</dbReference>
<dbReference type="Proteomes" id="UP000410492">
    <property type="component" value="Unassembled WGS sequence"/>
</dbReference>
<evidence type="ECO:0000313" key="7">
    <source>
        <dbReference type="Proteomes" id="UP000410492"/>
    </source>
</evidence>
<feature type="domain" description="NADH dehydrogenase subunit 5 C-terminal" evidence="4">
    <location>
        <begin position="18"/>
        <end position="69"/>
    </location>
</feature>
<protein>
    <recommendedName>
        <fullName evidence="4">NADH dehydrogenase subunit 5 C-terminal domain-containing protein</fullName>
    </recommendedName>
</protein>
<keyword evidence="2" id="KW-1278">Translocase</keyword>
<keyword evidence="7" id="KW-1185">Reference proteome</keyword>
<reference evidence="5 7" key="1">
    <citation type="submission" date="2019-01" db="EMBL/GenBank/DDBJ databases">
        <authorList>
            <person name="Sayadi A."/>
        </authorList>
    </citation>
    <scope>NUCLEOTIDE SEQUENCE [LARGE SCALE GENOMIC DNA]</scope>
</reference>
<evidence type="ECO:0000256" key="2">
    <source>
        <dbReference type="ARBA" id="ARBA00022967"/>
    </source>
</evidence>
<evidence type="ECO:0000256" key="3">
    <source>
        <dbReference type="ARBA" id="ARBA00023027"/>
    </source>
</evidence>
<keyword evidence="3" id="KW-0520">NAD</keyword>
<evidence type="ECO:0000259" key="4">
    <source>
        <dbReference type="Pfam" id="PF06455"/>
    </source>
</evidence>
<dbReference type="EMBL" id="CAACVG010002514">
    <property type="protein sequence ID" value="VEN36547.1"/>
    <property type="molecule type" value="Genomic_DNA"/>
</dbReference>
<evidence type="ECO:0000313" key="6">
    <source>
        <dbReference type="EMBL" id="VEN36862.1"/>
    </source>
</evidence>
<keyword evidence="1" id="KW-0813">Transport</keyword>
<evidence type="ECO:0000313" key="5">
    <source>
        <dbReference type="EMBL" id="VEN36547.1"/>
    </source>
</evidence>
<evidence type="ECO:0000256" key="1">
    <source>
        <dbReference type="ARBA" id="ARBA00022448"/>
    </source>
</evidence>